<feature type="repeat" description="ANK" evidence="3">
    <location>
        <begin position="7"/>
        <end position="40"/>
    </location>
</feature>
<organism evidence="4 5">
    <name type="scientific">Anaeramoeba flamelloides</name>
    <dbReference type="NCBI Taxonomy" id="1746091"/>
    <lineage>
        <taxon>Eukaryota</taxon>
        <taxon>Metamonada</taxon>
        <taxon>Anaeramoebidae</taxon>
        <taxon>Anaeramoeba</taxon>
    </lineage>
</organism>
<feature type="repeat" description="ANK" evidence="3">
    <location>
        <begin position="75"/>
        <end position="107"/>
    </location>
</feature>
<sequence>MKKYPKNGLTPIEIACSNQSGLNVVSILIEGGAKVNTTKKNKKSSLHYACYPNPDFGVIKLLVENGIEVNKLNENNETPLHLICKTEDHQGARFLLNNGAEVNVKDSFQRTPLHNVCETTENIKIVKCLLNHGVNIDLTNKLGETAISHVTEKKLIALLNNHRKKQEKEKLEKNEKKEN</sequence>
<name>A0ABQ8Y6K9_9EUKA</name>
<dbReference type="PROSITE" id="PS50088">
    <property type="entry name" value="ANK_REPEAT"/>
    <property type="match status" value="4"/>
</dbReference>
<keyword evidence="5" id="KW-1185">Reference proteome</keyword>
<dbReference type="Gene3D" id="1.25.40.20">
    <property type="entry name" value="Ankyrin repeat-containing domain"/>
    <property type="match status" value="1"/>
</dbReference>
<evidence type="ECO:0000256" key="2">
    <source>
        <dbReference type="ARBA" id="ARBA00023043"/>
    </source>
</evidence>
<gene>
    <name evidence="4" type="ORF">M0813_24170</name>
</gene>
<dbReference type="InterPro" id="IPR002110">
    <property type="entry name" value="Ankyrin_rpt"/>
</dbReference>
<dbReference type="PROSITE" id="PS50297">
    <property type="entry name" value="ANK_REP_REGION"/>
    <property type="match status" value="2"/>
</dbReference>
<dbReference type="Proteomes" id="UP001150062">
    <property type="component" value="Unassembled WGS sequence"/>
</dbReference>
<dbReference type="InterPro" id="IPR036770">
    <property type="entry name" value="Ankyrin_rpt-contain_sf"/>
</dbReference>
<keyword evidence="1" id="KW-0677">Repeat</keyword>
<dbReference type="Pfam" id="PF00023">
    <property type="entry name" value="Ank"/>
    <property type="match status" value="1"/>
</dbReference>
<feature type="repeat" description="ANK" evidence="3">
    <location>
        <begin position="108"/>
        <end position="141"/>
    </location>
</feature>
<protein>
    <submittedName>
        <fullName evidence="4">Ankyrin repeat-containing protein</fullName>
    </submittedName>
</protein>
<dbReference type="PANTHER" id="PTHR24171">
    <property type="entry name" value="ANKYRIN REPEAT DOMAIN-CONTAINING PROTEIN 39-RELATED"/>
    <property type="match status" value="1"/>
</dbReference>
<dbReference type="Pfam" id="PF12796">
    <property type="entry name" value="Ank_2"/>
    <property type="match status" value="1"/>
</dbReference>
<dbReference type="SMART" id="SM00248">
    <property type="entry name" value="ANK"/>
    <property type="match status" value="4"/>
</dbReference>
<evidence type="ECO:0000256" key="3">
    <source>
        <dbReference type="PROSITE-ProRule" id="PRU00023"/>
    </source>
</evidence>
<dbReference type="EMBL" id="JAOAOG010000205">
    <property type="protein sequence ID" value="KAJ6240457.1"/>
    <property type="molecule type" value="Genomic_DNA"/>
</dbReference>
<evidence type="ECO:0000313" key="4">
    <source>
        <dbReference type="EMBL" id="KAJ6240457.1"/>
    </source>
</evidence>
<comment type="caution">
    <text evidence="4">The sequence shown here is derived from an EMBL/GenBank/DDBJ whole genome shotgun (WGS) entry which is preliminary data.</text>
</comment>
<evidence type="ECO:0000313" key="5">
    <source>
        <dbReference type="Proteomes" id="UP001150062"/>
    </source>
</evidence>
<keyword evidence="2 3" id="KW-0040">ANK repeat</keyword>
<feature type="repeat" description="ANK" evidence="3">
    <location>
        <begin position="41"/>
        <end position="74"/>
    </location>
</feature>
<proteinExistence type="predicted"/>
<dbReference type="SUPFAM" id="SSF48403">
    <property type="entry name" value="Ankyrin repeat"/>
    <property type="match status" value="1"/>
</dbReference>
<accession>A0ABQ8Y6K9</accession>
<reference evidence="4" key="1">
    <citation type="submission" date="2022-08" db="EMBL/GenBank/DDBJ databases">
        <title>Novel sulfate-reducing endosymbionts in the free-living metamonad Anaeramoeba.</title>
        <authorList>
            <person name="Jerlstrom-Hultqvist J."/>
            <person name="Cepicka I."/>
            <person name="Gallot-Lavallee L."/>
            <person name="Salas-Leiva D."/>
            <person name="Curtis B.A."/>
            <person name="Zahonova K."/>
            <person name="Pipaliya S."/>
            <person name="Dacks J."/>
            <person name="Roger A.J."/>
        </authorList>
    </citation>
    <scope>NUCLEOTIDE SEQUENCE</scope>
    <source>
        <strain evidence="4">Schooner1</strain>
    </source>
</reference>
<evidence type="ECO:0000256" key="1">
    <source>
        <dbReference type="ARBA" id="ARBA00022737"/>
    </source>
</evidence>